<gene>
    <name evidence="1" type="ORF">A0U93_13540</name>
</gene>
<proteinExistence type="predicted"/>
<name>A0A1U9KSH8_9PROT</name>
<evidence type="ECO:0000313" key="2">
    <source>
        <dbReference type="Proteomes" id="UP000188604"/>
    </source>
</evidence>
<organism evidence="1 2">
    <name type="scientific">Neoasaia chiangmaiensis</name>
    <dbReference type="NCBI Taxonomy" id="320497"/>
    <lineage>
        <taxon>Bacteria</taxon>
        <taxon>Pseudomonadati</taxon>
        <taxon>Pseudomonadota</taxon>
        <taxon>Alphaproteobacteria</taxon>
        <taxon>Acetobacterales</taxon>
        <taxon>Acetobacteraceae</taxon>
        <taxon>Neoasaia</taxon>
    </lineage>
</organism>
<dbReference type="OrthoDB" id="7257578at2"/>
<keyword evidence="2" id="KW-1185">Reference proteome</keyword>
<dbReference type="EMBL" id="CP014691">
    <property type="protein sequence ID" value="AQS88776.1"/>
    <property type="molecule type" value="Genomic_DNA"/>
</dbReference>
<dbReference type="AlphaFoldDB" id="A0A1U9KSH8"/>
<evidence type="ECO:0000313" key="1">
    <source>
        <dbReference type="EMBL" id="AQS88776.1"/>
    </source>
</evidence>
<reference evidence="1 2" key="1">
    <citation type="submission" date="2016-03" db="EMBL/GenBank/DDBJ databases">
        <title>Acetic acid bacteria sequencing.</title>
        <authorList>
            <person name="Brandt J."/>
            <person name="Jakob F."/>
            <person name="Vogel R.F."/>
        </authorList>
    </citation>
    <scope>NUCLEOTIDE SEQUENCE [LARGE SCALE GENOMIC DNA]</scope>
    <source>
        <strain evidence="1 2">NBRC 101099</strain>
    </source>
</reference>
<dbReference type="KEGG" id="nch:A0U93_13540"/>
<dbReference type="Proteomes" id="UP000188604">
    <property type="component" value="Chromosome"/>
</dbReference>
<sequence>MPVIVYQSFNSAGSKVVGGSSNYAKLVAQRFTRDANKYAVDNGHNALVMPETTPVPSGPLQGPANLVPVTALPSGNNPSLNECAQPRSLMGSHVNQIWQHCSREIGQQAPAILVCGELHDPAEASGGALVALPDKVRRVVSEPSRAGKYLNNQAFTCFSDKGPLVEFLASGNGYVVYRLHDLLIAFVHVPNEISKDNQKTISFYREISRNIQGRPLDVVIGDTNQKGQNFTARALQELYGGTRTYENAIDPAHINTVDTLIGPRNGPYRGDGRSGTNAKATEAFDVAVYCRETVSCPRGFYISQSSTGTTASDHLGICVEVERASTKPTLKRKFGDVAPQAATDPNLGPVSKRGKFSLDTHQ</sequence>
<dbReference type="RefSeq" id="WP_077807823.1">
    <property type="nucleotide sequence ID" value="NZ_BJXS01000001.1"/>
</dbReference>
<accession>A0A1U9KSH8</accession>
<protein>
    <submittedName>
        <fullName evidence="1">Uncharacterized protein</fullName>
    </submittedName>
</protein>